<dbReference type="EMBL" id="QUTE01014692">
    <property type="protein sequence ID" value="RHZ01753.1"/>
    <property type="molecule type" value="Genomic_DNA"/>
</dbReference>
<evidence type="ECO:0000313" key="3">
    <source>
        <dbReference type="Proteomes" id="UP000266196"/>
    </source>
</evidence>
<feature type="region of interest" description="Disordered" evidence="1">
    <location>
        <begin position="207"/>
        <end position="236"/>
    </location>
</feature>
<comment type="caution">
    <text evidence="2">The sequence shown here is derived from an EMBL/GenBank/DDBJ whole genome shotgun (WGS) entry which is preliminary data.</text>
</comment>
<feature type="compositionally biased region" description="Pro residues" evidence="1">
    <location>
        <begin position="213"/>
        <end position="222"/>
    </location>
</feature>
<gene>
    <name evidence="2" type="ORF">DYB31_003328</name>
</gene>
<accession>A0A397EXM1</accession>
<dbReference type="Proteomes" id="UP000266196">
    <property type="component" value="Unassembled WGS sequence"/>
</dbReference>
<proteinExistence type="predicted"/>
<sequence length="255" mass="28620">MLGILLVKTMLSIRAESKPLPPSQAQPGVRVFEMLEVSIFPGIPYDISIQLAVDFYELMFKFFFGNQVKTAMTAHEMKLHMANPMAKLGKKELARLPSLPTDAADDLVPDDDDEIAESSGAELFYFNYVRIGNICLHISCLGFVVNLTGFELELPHFVCQGKLCTWKQLLRKFEGHLAWHVTKESASSGLNHVKKKFMTLNKTFKRKDKQPHLTPPPPPPFPAAAAAPNTKKESAENMTTLFGPYHHQDVYTSPF</sequence>
<protein>
    <submittedName>
        <fullName evidence="2">Uncharacterized protein</fullName>
    </submittedName>
</protein>
<reference evidence="2 3" key="1">
    <citation type="submission" date="2018-08" db="EMBL/GenBank/DDBJ databases">
        <title>Aphanomyces genome sequencing and annotation.</title>
        <authorList>
            <person name="Minardi D."/>
            <person name="Oidtmann B."/>
            <person name="Van Der Giezen M."/>
            <person name="Studholme D.J."/>
        </authorList>
    </citation>
    <scope>NUCLEOTIDE SEQUENCE [LARGE SCALE GENOMIC DNA]</scope>
    <source>
        <strain evidence="2 3">197901</strain>
    </source>
</reference>
<organism evidence="2 3">
    <name type="scientific">Aphanomyces astaci</name>
    <name type="common">Crayfish plague agent</name>
    <dbReference type="NCBI Taxonomy" id="112090"/>
    <lineage>
        <taxon>Eukaryota</taxon>
        <taxon>Sar</taxon>
        <taxon>Stramenopiles</taxon>
        <taxon>Oomycota</taxon>
        <taxon>Saprolegniomycetes</taxon>
        <taxon>Saprolegniales</taxon>
        <taxon>Verrucalvaceae</taxon>
        <taxon>Aphanomyces</taxon>
    </lineage>
</organism>
<evidence type="ECO:0000313" key="2">
    <source>
        <dbReference type="EMBL" id="RHZ01753.1"/>
    </source>
</evidence>
<dbReference type="AlphaFoldDB" id="A0A397EXM1"/>
<evidence type="ECO:0000256" key="1">
    <source>
        <dbReference type="SAM" id="MobiDB-lite"/>
    </source>
</evidence>
<name>A0A397EXM1_APHAT</name>